<evidence type="ECO:0000313" key="4">
    <source>
        <dbReference type="Proteomes" id="UP001430356"/>
    </source>
</evidence>
<feature type="region of interest" description="Disordered" evidence="1">
    <location>
        <begin position="1"/>
        <end position="50"/>
    </location>
</feature>
<gene>
    <name evidence="3" type="ORF">NESM_000711600</name>
</gene>
<protein>
    <submittedName>
        <fullName evidence="3">Phosphoglycan beta 1,2 arabinosyltransferase, (SCA like)</fullName>
    </submittedName>
</protein>
<feature type="region of interest" description="Disordered" evidence="1">
    <location>
        <begin position="485"/>
        <end position="508"/>
    </location>
</feature>
<name>A0AAW0EV08_9TRYP</name>
<proteinExistence type="predicted"/>
<dbReference type="Proteomes" id="UP001430356">
    <property type="component" value="Unassembled WGS sequence"/>
</dbReference>
<reference evidence="3 4" key="1">
    <citation type="journal article" date="2021" name="MBio">
        <title>A New Model Trypanosomatid, Novymonas esmeraldas: Genomic Perception of Its 'Candidatus Pandoraea novymonadis' Endosymbiont.</title>
        <authorList>
            <person name="Zakharova A."/>
            <person name="Saura A."/>
            <person name="Butenko A."/>
            <person name="Podesvova L."/>
            <person name="Warmusova S."/>
            <person name="Kostygov A.Y."/>
            <person name="Nenarokova A."/>
            <person name="Lukes J."/>
            <person name="Opperdoes F.R."/>
            <person name="Yurchenko V."/>
        </authorList>
    </citation>
    <scope>NUCLEOTIDE SEQUENCE [LARGE SCALE GENOMIC DNA]</scope>
    <source>
        <strain evidence="3 4">E262AT.01</strain>
    </source>
</reference>
<dbReference type="AlphaFoldDB" id="A0AAW0EV08"/>
<dbReference type="EMBL" id="JAECZO010000112">
    <property type="protein sequence ID" value="KAK7197610.1"/>
    <property type="molecule type" value="Genomic_DNA"/>
</dbReference>
<evidence type="ECO:0000256" key="2">
    <source>
        <dbReference type="SAM" id="Phobius"/>
    </source>
</evidence>
<comment type="caution">
    <text evidence="3">The sequence shown here is derived from an EMBL/GenBank/DDBJ whole genome shotgun (WGS) entry which is preliminary data.</text>
</comment>
<keyword evidence="2" id="KW-1133">Transmembrane helix</keyword>
<keyword evidence="2" id="KW-0472">Membrane</keyword>
<sequence>MSIPAPSCLPHLRTPATHQDGVPHHPSTRTRVSTSAPLPPSHTSNTPPKSWRLRCRGLLRRISLLGGRRRTPAAAAAALSLVLLGLLAAFYTLLHIGGIAQLIADVINAYPPAPAPTPYLEEDELAVPRPRLSPGGGFCGVCAEGQVLFHPRGGGGAVPSSAAPSPTLVQQLVCFSSTEQTRVSAHAAEPLTTAADCVAHLHHLGLLWSPHVNAVAVNDTCTNVRVTVQTLAPAAHGDSGGCSTVAQLRVSAAAPHMVEVHTPRLPAWPQRVAADRPMREKTTAPPYFATVATRDTDADRDVPPPLSVTATEDLHAIVLRFSADPPMPNSSSSARDLRCPTHFLTVRLGRFGRHHNQVQEVLNCVSLAMQANRTLLLPPFVPSLLIPYLKVSPELVYGWNTLRRDGCYCILSYAEARPVLQQLQRHDGVATVERVNFAASLDESVPFNTTDEHDVQVWGADMAPVPAEDGAVVYDADDWFSSGLPPPRTSDAAQVRGGGEPVWFREERPPGTEACRGWERVPVSEAPLTRWEALRRCKKSFLRSYGDGHRERQRQPRLVVVSSVTAFHLRPTLAEMTRLLGLLRPSPVITTEVGRYYRDYASQLGWPANRDPRRSFAAVLQPSNFRRTVGMHVRRRERTCRGEAENPSGTIIAMSKDRYLFDGTGDTDAVVAGSATTTTTTVNRLAADCEWDVRSLLNLYSTYATLVRHAASSVQTASPLADPPRVFVAFDEQVGPIGPQLHAALQQRLDPPRQLRAPNAYPLIFAGFYDRRSPKDLVYTFFSLWAENEKALDAADADGNAAGNSSTATATAAPWTRGRLLEMLYPIAEQEVLALAFDFFLLSNTAVFRGNVISSVSINVCVRRWGRGLPCHGVMVGYYEMLYKGYE</sequence>
<evidence type="ECO:0000256" key="1">
    <source>
        <dbReference type="SAM" id="MobiDB-lite"/>
    </source>
</evidence>
<keyword evidence="2" id="KW-0812">Transmembrane</keyword>
<accession>A0AAW0EV08</accession>
<feature type="compositionally biased region" description="Polar residues" evidence="1">
    <location>
        <begin position="29"/>
        <end position="48"/>
    </location>
</feature>
<evidence type="ECO:0000313" key="3">
    <source>
        <dbReference type="EMBL" id="KAK7197610.1"/>
    </source>
</evidence>
<organism evidence="3 4">
    <name type="scientific">Novymonas esmeraldas</name>
    <dbReference type="NCBI Taxonomy" id="1808958"/>
    <lineage>
        <taxon>Eukaryota</taxon>
        <taxon>Discoba</taxon>
        <taxon>Euglenozoa</taxon>
        <taxon>Kinetoplastea</taxon>
        <taxon>Metakinetoplastina</taxon>
        <taxon>Trypanosomatida</taxon>
        <taxon>Trypanosomatidae</taxon>
        <taxon>Novymonas</taxon>
    </lineage>
</organism>
<keyword evidence="4" id="KW-1185">Reference proteome</keyword>
<feature type="transmembrane region" description="Helical" evidence="2">
    <location>
        <begin position="73"/>
        <end position="94"/>
    </location>
</feature>